<protein>
    <submittedName>
        <fullName evidence="8">Calpain-9-like</fullName>
    </submittedName>
</protein>
<keyword evidence="9" id="KW-1185">Reference proteome</keyword>
<dbReference type="InterPro" id="IPR022683">
    <property type="entry name" value="Calpain_III"/>
</dbReference>
<evidence type="ECO:0000256" key="4">
    <source>
        <dbReference type="ARBA" id="ARBA00022807"/>
    </source>
</evidence>
<evidence type="ECO:0000256" key="1">
    <source>
        <dbReference type="ARBA" id="ARBA00007623"/>
    </source>
</evidence>
<dbReference type="Gene3D" id="3.90.70.10">
    <property type="entry name" value="Cysteine proteinases"/>
    <property type="match status" value="1"/>
</dbReference>
<keyword evidence="2" id="KW-0645">Protease</keyword>
<dbReference type="EMBL" id="JAHLQT010006356">
    <property type="protein sequence ID" value="KAG7174957.1"/>
    <property type="molecule type" value="Genomic_DNA"/>
</dbReference>
<accession>A0A8J5N8E1</accession>
<dbReference type="FunFam" id="3.90.70.10:FF:000114">
    <property type="entry name" value="Calpain a"/>
    <property type="match status" value="1"/>
</dbReference>
<comment type="caution">
    <text evidence="6">Lacks conserved residue(s) required for the propagation of feature annotation.</text>
</comment>
<dbReference type="PRINTS" id="PR00704">
    <property type="entry name" value="CALPAIN"/>
</dbReference>
<name>A0A8J5N8E1_HOMAM</name>
<dbReference type="InterPro" id="IPR022682">
    <property type="entry name" value="Calpain_domain_III"/>
</dbReference>
<dbReference type="Pfam" id="PF00648">
    <property type="entry name" value="Peptidase_C2"/>
    <property type="match status" value="2"/>
</dbReference>
<dbReference type="InterPro" id="IPR038765">
    <property type="entry name" value="Papain-like_cys_pep_sf"/>
</dbReference>
<sequence>MGCGVSVPESTTPEVPQDGYFKESLNGAGLMPPQVCDGRSTIILTSEDTITVVTSPTVVRAARLVYTQEVLVTVTEEAVDKPKTGEEGAFELPESEFEDGRLGVIRTCRYLTVEEHYCDDEFPAHYSSLFFSSRIEVDVQWKRPFELQEEPHLFVDGASRRDVVQGELSDCWFLSSCAAVARTPKLLERSMDAMVDLTGGLAERLEIAEMPDKMKLYKLLNKASKNGAFITASRKGDWKMSYKTDEHGLVDGHAYTVSGVATVSHQDMGHVHLVRVRNPWANGAEWNGEWADSDDKWKGVSDYQMKKLGRTNIEDGEFWMSYKDFCDQFEEVSVCTIGPDFDKDGTVDHVEQEHRRSHRHLGVKMQQIGVVLYRTEDPEHRLPATHFFYNYEEGTSGVYINFREVLCRVELNPGHYVIIPATFLPDSPGHFMVRVYSPKSFDLKMLPNELSLK</sequence>
<dbReference type="GO" id="GO:0004198">
    <property type="term" value="F:calcium-dependent cysteine-type endopeptidase activity"/>
    <property type="evidence" value="ECO:0007669"/>
    <property type="project" value="InterPro"/>
</dbReference>
<feature type="active site" evidence="5">
    <location>
        <position position="253"/>
    </location>
</feature>
<reference evidence="8" key="1">
    <citation type="journal article" date="2021" name="Sci. Adv.">
        <title>The American lobster genome reveals insights on longevity, neural, and immune adaptations.</title>
        <authorList>
            <person name="Polinski J.M."/>
            <person name="Zimin A.V."/>
            <person name="Clark K.F."/>
            <person name="Kohn A.B."/>
            <person name="Sadowski N."/>
            <person name="Timp W."/>
            <person name="Ptitsyn A."/>
            <person name="Khanna P."/>
            <person name="Romanova D.Y."/>
            <person name="Williams P."/>
            <person name="Greenwood S.J."/>
            <person name="Moroz L.L."/>
            <person name="Walt D.R."/>
            <person name="Bodnar A.G."/>
        </authorList>
    </citation>
    <scope>NUCLEOTIDE SEQUENCE</scope>
    <source>
        <strain evidence="8">GMGI-L3</strain>
    </source>
</reference>
<dbReference type="Gene3D" id="2.60.120.380">
    <property type="match status" value="1"/>
</dbReference>
<evidence type="ECO:0000313" key="8">
    <source>
        <dbReference type="EMBL" id="KAG7174957.1"/>
    </source>
</evidence>
<evidence type="ECO:0000256" key="3">
    <source>
        <dbReference type="ARBA" id="ARBA00022801"/>
    </source>
</evidence>
<evidence type="ECO:0000256" key="6">
    <source>
        <dbReference type="PROSITE-ProRule" id="PRU00239"/>
    </source>
</evidence>
<evidence type="ECO:0000259" key="7">
    <source>
        <dbReference type="PROSITE" id="PS50203"/>
    </source>
</evidence>
<dbReference type="Proteomes" id="UP000747542">
    <property type="component" value="Unassembled WGS sequence"/>
</dbReference>
<evidence type="ECO:0000313" key="9">
    <source>
        <dbReference type="Proteomes" id="UP000747542"/>
    </source>
</evidence>
<dbReference type="PANTHER" id="PTHR10183:SF379">
    <property type="entry name" value="CALPAIN-5"/>
    <property type="match status" value="1"/>
</dbReference>
<evidence type="ECO:0000256" key="2">
    <source>
        <dbReference type="ARBA" id="ARBA00022670"/>
    </source>
</evidence>
<dbReference type="InterPro" id="IPR036213">
    <property type="entry name" value="Calpain_III_sf"/>
</dbReference>
<dbReference type="AlphaFoldDB" id="A0A8J5N8E1"/>
<dbReference type="SUPFAM" id="SSF49758">
    <property type="entry name" value="Calpain large subunit, middle domain (domain III)"/>
    <property type="match status" value="1"/>
</dbReference>
<comment type="similarity">
    <text evidence="1">Belongs to the peptidase C2 family.</text>
</comment>
<dbReference type="PROSITE" id="PS50203">
    <property type="entry name" value="CALPAIN_CAT"/>
    <property type="match status" value="2"/>
</dbReference>
<proteinExistence type="inferred from homology"/>
<dbReference type="GO" id="GO:0006508">
    <property type="term" value="P:proteolysis"/>
    <property type="evidence" value="ECO:0007669"/>
    <property type="project" value="UniProtKB-KW"/>
</dbReference>
<keyword evidence="4" id="KW-0788">Thiol protease</keyword>
<feature type="domain" description="Calpain catalytic" evidence="7">
    <location>
        <begin position="189"/>
        <end position="338"/>
    </location>
</feature>
<gene>
    <name evidence="8" type="primary">Capn9-L</name>
    <name evidence="8" type="ORF">Hamer_G015160</name>
</gene>
<keyword evidence="3" id="KW-0378">Hydrolase</keyword>
<feature type="active site" evidence="5">
    <location>
        <position position="278"/>
    </location>
</feature>
<comment type="caution">
    <text evidence="8">The sequence shown here is derived from an EMBL/GenBank/DDBJ whole genome shotgun (WGS) entry which is preliminary data.</text>
</comment>
<dbReference type="SMART" id="SM00720">
    <property type="entry name" value="calpain_III"/>
    <property type="match status" value="1"/>
</dbReference>
<dbReference type="InterPro" id="IPR001300">
    <property type="entry name" value="Peptidase_C2_calpain_cat"/>
</dbReference>
<dbReference type="GO" id="GO:0005737">
    <property type="term" value="C:cytoplasm"/>
    <property type="evidence" value="ECO:0007669"/>
    <property type="project" value="TreeGrafter"/>
</dbReference>
<feature type="domain" description="Calpain catalytic" evidence="7">
    <location>
        <begin position="116"/>
        <end position="187"/>
    </location>
</feature>
<evidence type="ECO:0000256" key="5">
    <source>
        <dbReference type="PIRSR" id="PIRSR622684-1"/>
    </source>
</evidence>
<dbReference type="PANTHER" id="PTHR10183">
    <property type="entry name" value="CALPAIN"/>
    <property type="match status" value="1"/>
</dbReference>
<organism evidence="8 9">
    <name type="scientific">Homarus americanus</name>
    <name type="common">American lobster</name>
    <dbReference type="NCBI Taxonomy" id="6706"/>
    <lineage>
        <taxon>Eukaryota</taxon>
        <taxon>Metazoa</taxon>
        <taxon>Ecdysozoa</taxon>
        <taxon>Arthropoda</taxon>
        <taxon>Crustacea</taxon>
        <taxon>Multicrustacea</taxon>
        <taxon>Malacostraca</taxon>
        <taxon>Eumalacostraca</taxon>
        <taxon>Eucarida</taxon>
        <taxon>Decapoda</taxon>
        <taxon>Pleocyemata</taxon>
        <taxon>Astacidea</taxon>
        <taxon>Nephropoidea</taxon>
        <taxon>Nephropidae</taxon>
        <taxon>Homarus</taxon>
    </lineage>
</organism>
<dbReference type="InterPro" id="IPR022684">
    <property type="entry name" value="Calpain_cysteine_protease"/>
</dbReference>
<dbReference type="Pfam" id="PF01067">
    <property type="entry name" value="Calpain_III"/>
    <property type="match status" value="1"/>
</dbReference>
<dbReference type="SUPFAM" id="SSF54001">
    <property type="entry name" value="Cysteine proteinases"/>
    <property type="match status" value="1"/>
</dbReference>
<dbReference type="SMART" id="SM00230">
    <property type="entry name" value="CysPc"/>
    <property type="match status" value="1"/>
</dbReference>